<reference evidence="8" key="2">
    <citation type="journal article" date="2022" name="Hortic Res">
        <title>The genome of Dioscorea zingiberensis sheds light on the biosynthesis, origin and evolution of the medicinally important diosgenin saponins.</title>
        <authorList>
            <person name="Li Y."/>
            <person name="Tan C."/>
            <person name="Li Z."/>
            <person name="Guo J."/>
            <person name="Li S."/>
            <person name="Chen X."/>
            <person name="Wang C."/>
            <person name="Dai X."/>
            <person name="Yang H."/>
            <person name="Song W."/>
            <person name="Hou L."/>
            <person name="Xu J."/>
            <person name="Tong Z."/>
            <person name="Xu A."/>
            <person name="Yuan X."/>
            <person name="Wang W."/>
            <person name="Yang Q."/>
            <person name="Chen L."/>
            <person name="Sun Z."/>
            <person name="Wang K."/>
            <person name="Pan B."/>
            <person name="Chen J."/>
            <person name="Bao Y."/>
            <person name="Liu F."/>
            <person name="Qi X."/>
            <person name="Gang D.R."/>
            <person name="Wen J."/>
            <person name="Li J."/>
        </authorList>
    </citation>
    <scope>NUCLEOTIDE SEQUENCE</scope>
    <source>
        <strain evidence="8">Dzin_1.0</strain>
    </source>
</reference>
<reference evidence="8" key="1">
    <citation type="submission" date="2021-03" db="EMBL/GenBank/DDBJ databases">
        <authorList>
            <person name="Li Z."/>
            <person name="Yang C."/>
        </authorList>
    </citation>
    <scope>NUCLEOTIDE SEQUENCE</scope>
    <source>
        <strain evidence="8">Dzin_1.0</strain>
        <tissue evidence="8">Leaf</tissue>
    </source>
</reference>
<sequence length="375" mass="41945">MASPNPPGSGKTTLYWLLLPIIIPVLISAVIYQLETFDAAPLPIDIFSNPISVPKRHDRVLSVSERIGEGLLLGPEDLAYDARKDLLFTGCHDGWIKTVSLRDDDPNVQNWTFVGGRPLGLALAPDGSLVVAEPGQGLLMVRERGTMKLLTDSAEGLRFGLTDGVDVTSDGKIYFTDASYKYPLEDLLMEFMEARPYGRLLSFDPETNQTVVLAKNLYFPNGVSLSPDQRSLIFCETLLLQCKKYYLDGEKKGIIDIFIQNLPGFPDNIRYDGEGHYWIGLASGRSYLWDIIFKYPFLRKMMVALEKNHVRIPQIIENGGLLSVDLNGQPVSLYYDKGLYQVTGGLKIGKYLYQGSLSKPYLTRIDLDQHVARDV</sequence>
<dbReference type="EMBL" id="JAGGNH010000007">
    <property type="protein sequence ID" value="KAJ0967940.1"/>
    <property type="molecule type" value="Genomic_DNA"/>
</dbReference>
<dbReference type="Pfam" id="PF03088">
    <property type="entry name" value="Str_synth"/>
    <property type="match status" value="1"/>
</dbReference>
<name>A0A9D5C7Q9_9LILI</name>
<gene>
    <name evidence="8" type="ORF">J5N97_024857</name>
</gene>
<organism evidence="8 9">
    <name type="scientific">Dioscorea zingiberensis</name>
    <dbReference type="NCBI Taxonomy" id="325984"/>
    <lineage>
        <taxon>Eukaryota</taxon>
        <taxon>Viridiplantae</taxon>
        <taxon>Streptophyta</taxon>
        <taxon>Embryophyta</taxon>
        <taxon>Tracheophyta</taxon>
        <taxon>Spermatophyta</taxon>
        <taxon>Magnoliopsida</taxon>
        <taxon>Liliopsida</taxon>
        <taxon>Dioscoreales</taxon>
        <taxon>Dioscoreaceae</taxon>
        <taxon>Dioscorea</taxon>
    </lineage>
</organism>
<evidence type="ECO:0000313" key="8">
    <source>
        <dbReference type="EMBL" id="KAJ0967940.1"/>
    </source>
</evidence>
<comment type="caution">
    <text evidence="8">The sequence shown here is derived from an EMBL/GenBank/DDBJ whole genome shotgun (WGS) entry which is preliminary data.</text>
</comment>
<dbReference type="Pfam" id="PF20067">
    <property type="entry name" value="SSL_N"/>
    <property type="match status" value="1"/>
</dbReference>
<keyword evidence="9" id="KW-1185">Reference proteome</keyword>
<evidence type="ECO:0000256" key="3">
    <source>
        <dbReference type="ARBA" id="ARBA00022553"/>
    </source>
</evidence>
<dbReference type="Gene3D" id="2.120.10.30">
    <property type="entry name" value="TolB, C-terminal domain"/>
    <property type="match status" value="1"/>
</dbReference>
<protein>
    <recommendedName>
        <fullName evidence="7">Strictosidine synthase conserved region domain-containing protein</fullName>
    </recommendedName>
</protein>
<keyword evidence="3" id="KW-0597">Phosphoprotein</keyword>
<keyword evidence="6" id="KW-1133">Transmembrane helix</keyword>
<evidence type="ECO:0000256" key="1">
    <source>
        <dbReference type="ARBA" id="ARBA00004116"/>
    </source>
</evidence>
<dbReference type="GO" id="GO:0012505">
    <property type="term" value="C:endomembrane system"/>
    <property type="evidence" value="ECO:0007669"/>
    <property type="project" value="TreeGrafter"/>
</dbReference>
<keyword evidence="5" id="KW-0325">Glycoprotein</keyword>
<comment type="subcellular location">
    <subcellularLocation>
        <location evidence="1">Vacuole</location>
    </subcellularLocation>
</comment>
<keyword evidence="4" id="KW-0926">Vacuole</keyword>
<evidence type="ECO:0000256" key="4">
    <source>
        <dbReference type="ARBA" id="ARBA00022554"/>
    </source>
</evidence>
<evidence type="ECO:0000259" key="7">
    <source>
        <dbReference type="Pfam" id="PF03088"/>
    </source>
</evidence>
<comment type="similarity">
    <text evidence="2">Belongs to the strictosidine synthase family.</text>
</comment>
<dbReference type="PANTHER" id="PTHR10426">
    <property type="entry name" value="STRICTOSIDINE SYNTHASE-RELATED"/>
    <property type="match status" value="1"/>
</dbReference>
<accession>A0A9D5C7Q9</accession>
<evidence type="ECO:0000313" key="9">
    <source>
        <dbReference type="Proteomes" id="UP001085076"/>
    </source>
</evidence>
<dbReference type="Proteomes" id="UP001085076">
    <property type="component" value="Miscellaneous, Linkage group lg07"/>
</dbReference>
<dbReference type="GO" id="GO:0016787">
    <property type="term" value="F:hydrolase activity"/>
    <property type="evidence" value="ECO:0007669"/>
    <property type="project" value="TreeGrafter"/>
</dbReference>
<evidence type="ECO:0000256" key="6">
    <source>
        <dbReference type="SAM" id="Phobius"/>
    </source>
</evidence>
<proteinExistence type="inferred from homology"/>
<dbReference type="InterPro" id="IPR011042">
    <property type="entry name" value="6-blade_b-propeller_TolB-like"/>
</dbReference>
<dbReference type="InterPro" id="IPR018119">
    <property type="entry name" value="Strictosidine_synth_cons-reg"/>
</dbReference>
<feature type="domain" description="Strictosidine synthase conserved region" evidence="7">
    <location>
        <begin position="163"/>
        <end position="249"/>
    </location>
</feature>
<dbReference type="PANTHER" id="PTHR10426:SF88">
    <property type="entry name" value="ADIPOCYTE PLASMA MEMBRANE-ASSOCIATED PROTEIN HEMOMUCIN-RELATED"/>
    <property type="match status" value="1"/>
</dbReference>
<keyword evidence="6" id="KW-0812">Transmembrane</keyword>
<dbReference type="GO" id="GO:0005773">
    <property type="term" value="C:vacuole"/>
    <property type="evidence" value="ECO:0007669"/>
    <property type="project" value="UniProtKB-SubCell"/>
</dbReference>
<dbReference type="OrthoDB" id="5307922at2759"/>
<dbReference type="AlphaFoldDB" id="A0A9D5C7Q9"/>
<dbReference type="SUPFAM" id="SSF63829">
    <property type="entry name" value="Calcium-dependent phosphotriesterase"/>
    <property type="match status" value="1"/>
</dbReference>
<evidence type="ECO:0000256" key="2">
    <source>
        <dbReference type="ARBA" id="ARBA00009191"/>
    </source>
</evidence>
<keyword evidence="6" id="KW-0472">Membrane</keyword>
<feature type="transmembrane region" description="Helical" evidence="6">
    <location>
        <begin position="12"/>
        <end position="34"/>
    </location>
</feature>
<evidence type="ECO:0000256" key="5">
    <source>
        <dbReference type="ARBA" id="ARBA00023180"/>
    </source>
</evidence>